<protein>
    <submittedName>
        <fullName evidence="1">ZNF653 isoform 3</fullName>
    </submittedName>
</protein>
<name>A0A2J8S0D1_PONAB</name>
<accession>A0A2J8S0D1</accession>
<proteinExistence type="predicted"/>
<gene>
    <name evidence="1" type="ORF">CR201_G0047063</name>
</gene>
<comment type="caution">
    <text evidence="1">The sequence shown here is derived from an EMBL/GenBank/DDBJ whole genome shotgun (WGS) entry which is preliminary data.</text>
</comment>
<organism evidence="1">
    <name type="scientific">Pongo abelii</name>
    <name type="common">Sumatran orangutan</name>
    <name type="synonym">Pongo pygmaeus abelii</name>
    <dbReference type="NCBI Taxonomy" id="9601"/>
    <lineage>
        <taxon>Eukaryota</taxon>
        <taxon>Metazoa</taxon>
        <taxon>Chordata</taxon>
        <taxon>Craniata</taxon>
        <taxon>Vertebrata</taxon>
        <taxon>Euteleostomi</taxon>
        <taxon>Mammalia</taxon>
        <taxon>Eutheria</taxon>
        <taxon>Euarchontoglires</taxon>
        <taxon>Primates</taxon>
        <taxon>Haplorrhini</taxon>
        <taxon>Catarrhini</taxon>
        <taxon>Hominidae</taxon>
        <taxon>Pongo</taxon>
    </lineage>
</organism>
<dbReference type="AlphaFoldDB" id="A0A2J8S0D1"/>
<feature type="non-terminal residue" evidence="1">
    <location>
        <position position="1"/>
    </location>
</feature>
<evidence type="ECO:0000313" key="1">
    <source>
        <dbReference type="EMBL" id="PNJ14236.1"/>
    </source>
</evidence>
<sequence>GRHGWRLRLRGDKTCLRSHRQLRAELSLELGSG</sequence>
<dbReference type="EMBL" id="NDHI03003626">
    <property type="protein sequence ID" value="PNJ14236.1"/>
    <property type="molecule type" value="Genomic_DNA"/>
</dbReference>
<reference evidence="1" key="1">
    <citation type="submission" date="2017-12" db="EMBL/GenBank/DDBJ databases">
        <title>High-resolution comparative analysis of great ape genomes.</title>
        <authorList>
            <person name="Pollen A."/>
            <person name="Hastie A."/>
            <person name="Hormozdiari F."/>
            <person name="Dougherty M."/>
            <person name="Liu R."/>
            <person name="Chaisson M."/>
            <person name="Hoppe E."/>
            <person name="Hill C."/>
            <person name="Pang A."/>
            <person name="Hillier L."/>
            <person name="Baker C."/>
            <person name="Armstrong J."/>
            <person name="Shendure J."/>
            <person name="Paten B."/>
            <person name="Wilson R."/>
            <person name="Chao H."/>
            <person name="Schneider V."/>
            <person name="Ventura M."/>
            <person name="Kronenberg Z."/>
            <person name="Murali S."/>
            <person name="Gordon D."/>
            <person name="Cantsilieris S."/>
            <person name="Munson K."/>
            <person name="Nelson B."/>
            <person name="Raja A."/>
            <person name="Underwood J."/>
            <person name="Diekhans M."/>
            <person name="Fiddes I."/>
            <person name="Haussler D."/>
            <person name="Eichler E."/>
        </authorList>
    </citation>
    <scope>NUCLEOTIDE SEQUENCE [LARGE SCALE GENOMIC DNA]</scope>
    <source>
        <strain evidence="1">Susie</strain>
    </source>
</reference>